<accession>A0A1I3HUP4</accession>
<dbReference type="OrthoDB" id="9773332at2"/>
<proteinExistence type="predicted"/>
<dbReference type="InterPro" id="IPR014127">
    <property type="entry name" value="CHP02757"/>
</dbReference>
<evidence type="ECO:0000313" key="2">
    <source>
        <dbReference type="Proteomes" id="UP000182737"/>
    </source>
</evidence>
<name>A0A1I3HUP4_9SPIR</name>
<dbReference type="Proteomes" id="UP000182737">
    <property type="component" value="Unassembled WGS sequence"/>
</dbReference>
<organism evidence="1 2">
    <name type="scientific">Treponema bryantii</name>
    <dbReference type="NCBI Taxonomy" id="163"/>
    <lineage>
        <taxon>Bacteria</taxon>
        <taxon>Pseudomonadati</taxon>
        <taxon>Spirochaetota</taxon>
        <taxon>Spirochaetia</taxon>
        <taxon>Spirochaetales</taxon>
        <taxon>Treponemataceae</taxon>
        <taxon>Treponema</taxon>
    </lineage>
</organism>
<keyword evidence="2" id="KW-1185">Reference proteome</keyword>
<dbReference type="RefSeq" id="WP_074929656.1">
    <property type="nucleotide sequence ID" value="NZ_FORI01000001.1"/>
</dbReference>
<gene>
    <name evidence="1" type="ORF">SAMN04487775_10189</name>
</gene>
<reference evidence="2" key="1">
    <citation type="submission" date="2016-10" db="EMBL/GenBank/DDBJ databases">
        <authorList>
            <person name="Varghese N."/>
            <person name="Submissions S."/>
        </authorList>
    </citation>
    <scope>NUCLEOTIDE SEQUENCE [LARGE SCALE GENOMIC DNA]</scope>
    <source>
        <strain evidence="2">XBD1002</strain>
    </source>
</reference>
<dbReference type="EMBL" id="FORI01000001">
    <property type="protein sequence ID" value="SFI39382.1"/>
    <property type="molecule type" value="Genomic_DNA"/>
</dbReference>
<sequence>MTGELKKKLVALADKYEVPSFTEADPSQFLRWYKPEEGCGTVADVEVASFIAAMLAFGNRKQFIPKIRCVLETADRSLGSVTEWLKAGAYAGDFPKGVAKFYRFYSYDDMQVFFGELADVLKQYGTLGEYFKNRELATIFPKSSIVPKGRSSANKRIHMFLRWMVRRGSLVDLGLWEWADPASLIIPLDVHVMQEAAKLGLIPETAGATRKTAELLTTALSEAFPGDPCRGDFALFGLGVDVL</sequence>
<dbReference type="Pfam" id="PF09674">
    <property type="entry name" value="DUF2400"/>
    <property type="match status" value="1"/>
</dbReference>
<evidence type="ECO:0000313" key="1">
    <source>
        <dbReference type="EMBL" id="SFI39382.1"/>
    </source>
</evidence>
<protein>
    <submittedName>
        <fullName evidence="1">TIGR02757 family protein</fullName>
    </submittedName>
</protein>
<dbReference type="AlphaFoldDB" id="A0A1I3HUP4"/>